<dbReference type="InterPro" id="IPR036890">
    <property type="entry name" value="HATPase_C_sf"/>
</dbReference>
<dbReference type="PRINTS" id="PR00344">
    <property type="entry name" value="BCTRLSENSOR"/>
</dbReference>
<keyword evidence="16" id="KW-1185">Reference proteome</keyword>
<dbReference type="InterPro" id="IPR013727">
    <property type="entry name" value="2CSK_N"/>
</dbReference>
<evidence type="ECO:0000313" key="13">
    <source>
        <dbReference type="EMBL" id="ANY17989.1"/>
    </source>
</evidence>
<sequence>MRPHDGFSIRRRVFMLALLSLACASVALFFFLRAYGHRAAEQAFDRLLAASALTIAGSVQIDDSGVTVEPPFSSLAMLPGSERVFYQVLNGSGRAITGYADLAPALPLADSAVPRFAYERYHDEAIRVATVGRLVSASQHAGWVTVRVAETLGSRQALAAEILNRSLWPLLVVVGVALALLWFGIQRAFAPLAVVERELRHREPDDLAPLRAPVPREVRRLSEALNAFMQRLSVMMDSLNTLVADAAHQVRTPLASLRAQAEVALEEQDPRRLRERVARIHQNATQASQLINQLLMDATIAHRLGRGERAAVGVAETVNETRRRIGPLDARRLRITIAPQLRRARVMGDRVALREMLRNLVDNALRYAPDSWVEIQVTPVAGYRLALTVSDRGPGIPEADRERVQQRFERGASDLPGSGLGLAIVRSVAQAHGGSLWLQDRPGGGLMARVVLPLAQGRARLAVALLAVCCLLPGLWPAPVQAAKVIQESRYPAPRPSGRVLTVAGPTDTPVIAPLVAGFQSERPDVTVVYREMNSRELYEEAVAGRLKDVDVLISSAPDLQIRLANDGYALSYASPYARGLPSWAVWRDEVYGFTFEPAVIVYNPRRFSEATAPRSRQALLRLLEQEGASLRGRVGTYDIAASNVGYVLAEQDELVSSNFWGLANALGQVGVRLATNSGELLDAIERGELDLGYNLLGSYALARQAAGEAIGVILPQDYMLVLARSVLIARRAPNPDLGRAMVDWLLSPAGQQVAANHAALGALVPGTPGPWTADALQARARGIVQPIVLSPALLVGLDQQRQSRFVQNWMRLVTDTPEAPAQARRP</sequence>
<evidence type="ECO:0000256" key="10">
    <source>
        <dbReference type="ARBA" id="ARBA00023136"/>
    </source>
</evidence>
<evidence type="ECO:0000256" key="9">
    <source>
        <dbReference type="ARBA" id="ARBA00023012"/>
    </source>
</evidence>
<evidence type="ECO:0000256" key="6">
    <source>
        <dbReference type="ARBA" id="ARBA00022692"/>
    </source>
</evidence>
<gene>
    <name evidence="14" type="primary">qseC_4</name>
    <name evidence="13" type="ORF">BBN53_20125</name>
    <name evidence="14" type="ORF">ERS370011_02333</name>
</gene>
<dbReference type="CDD" id="cd00075">
    <property type="entry name" value="HATPase"/>
    <property type="match status" value="1"/>
</dbReference>
<dbReference type="CDD" id="cd00082">
    <property type="entry name" value="HisKA"/>
    <property type="match status" value="1"/>
</dbReference>
<dbReference type="GO" id="GO:0000155">
    <property type="term" value="F:phosphorelay sensor kinase activity"/>
    <property type="evidence" value="ECO:0007669"/>
    <property type="project" value="InterPro"/>
</dbReference>
<name>A0A0J6F1I0_9BORD</name>
<dbReference type="InterPro" id="IPR005467">
    <property type="entry name" value="His_kinase_dom"/>
</dbReference>
<dbReference type="EC" id="2.7.13.3" evidence="3"/>
<evidence type="ECO:0000259" key="12">
    <source>
        <dbReference type="PROSITE" id="PS50885"/>
    </source>
</evidence>
<dbReference type="PROSITE" id="PS51257">
    <property type="entry name" value="PROKAR_LIPOPROTEIN"/>
    <property type="match status" value="1"/>
</dbReference>
<dbReference type="InterPro" id="IPR003594">
    <property type="entry name" value="HATPase_dom"/>
</dbReference>
<evidence type="ECO:0000313" key="16">
    <source>
        <dbReference type="Proteomes" id="UP000092950"/>
    </source>
</evidence>
<keyword evidence="7" id="KW-0418">Kinase</keyword>
<dbReference type="AlphaFoldDB" id="A0A0J6F1I0"/>
<evidence type="ECO:0000256" key="3">
    <source>
        <dbReference type="ARBA" id="ARBA00012438"/>
    </source>
</evidence>
<dbReference type="SUPFAM" id="SSF47384">
    <property type="entry name" value="Homodimeric domain of signal transducing histidine kinase"/>
    <property type="match status" value="1"/>
</dbReference>
<dbReference type="Pfam" id="PF08521">
    <property type="entry name" value="2CSK_N"/>
    <property type="match status" value="1"/>
</dbReference>
<proteinExistence type="predicted"/>
<evidence type="ECO:0000256" key="8">
    <source>
        <dbReference type="ARBA" id="ARBA00022989"/>
    </source>
</evidence>
<dbReference type="RefSeq" id="WP_043207205.1">
    <property type="nucleotide sequence ID" value="NZ_CAJGUP010000229.1"/>
</dbReference>
<dbReference type="Gene3D" id="1.10.287.130">
    <property type="match status" value="1"/>
</dbReference>
<evidence type="ECO:0000256" key="2">
    <source>
        <dbReference type="ARBA" id="ARBA00004370"/>
    </source>
</evidence>
<dbReference type="KEGG" id="bpdz:BBN53_20125"/>
<dbReference type="SMART" id="SM00387">
    <property type="entry name" value="HATPase_c"/>
    <property type="match status" value="1"/>
</dbReference>
<dbReference type="Gene3D" id="3.30.565.10">
    <property type="entry name" value="Histidine kinase-like ATPase, C-terminal domain"/>
    <property type="match status" value="1"/>
</dbReference>
<evidence type="ECO:0000256" key="1">
    <source>
        <dbReference type="ARBA" id="ARBA00000085"/>
    </source>
</evidence>
<dbReference type="Pfam" id="PF02518">
    <property type="entry name" value="HATPase_c"/>
    <property type="match status" value="1"/>
</dbReference>
<evidence type="ECO:0000256" key="7">
    <source>
        <dbReference type="ARBA" id="ARBA00022777"/>
    </source>
</evidence>
<dbReference type="SUPFAM" id="SSF55874">
    <property type="entry name" value="ATPase domain of HSP90 chaperone/DNA topoisomerase II/histidine kinase"/>
    <property type="match status" value="1"/>
</dbReference>
<evidence type="ECO:0000313" key="14">
    <source>
        <dbReference type="EMBL" id="CUI80652.1"/>
    </source>
</evidence>
<dbReference type="Proteomes" id="UP000053096">
    <property type="component" value="Unassembled WGS sequence"/>
</dbReference>
<dbReference type="PROSITE" id="PS50885">
    <property type="entry name" value="HAMP"/>
    <property type="match status" value="1"/>
</dbReference>
<dbReference type="InterPro" id="IPR036097">
    <property type="entry name" value="HisK_dim/P_sf"/>
</dbReference>
<reference evidence="13 16" key="2">
    <citation type="submission" date="2016-07" db="EMBL/GenBank/DDBJ databases">
        <title>Complete genome sequences of Bordetella pseudohinzii.</title>
        <authorList>
            <person name="Spilker T."/>
            <person name="Darrah R."/>
            <person name="LiPuma J.J."/>
        </authorList>
    </citation>
    <scope>NUCLEOTIDE SEQUENCE [LARGE SCALE GENOMIC DNA]</scope>
    <source>
        <strain evidence="13 16">HI4681</strain>
    </source>
</reference>
<keyword evidence="10" id="KW-0472">Membrane</keyword>
<dbReference type="Pfam" id="PF13531">
    <property type="entry name" value="SBP_bac_11"/>
    <property type="match status" value="1"/>
</dbReference>
<dbReference type="OrthoDB" id="8554694at2"/>
<comment type="subcellular location">
    <subcellularLocation>
        <location evidence="2">Membrane</location>
    </subcellularLocation>
</comment>
<dbReference type="PANTHER" id="PTHR45436">
    <property type="entry name" value="SENSOR HISTIDINE KINASE YKOH"/>
    <property type="match status" value="1"/>
</dbReference>
<comment type="catalytic activity">
    <reaction evidence="1">
        <text>ATP + protein L-histidine = ADP + protein N-phospho-L-histidine.</text>
        <dbReference type="EC" id="2.7.13.3"/>
    </reaction>
</comment>
<accession>A0A0J6F1I0</accession>
<feature type="domain" description="Histidine kinase" evidence="11">
    <location>
        <begin position="245"/>
        <end position="456"/>
    </location>
</feature>
<dbReference type="SUPFAM" id="SSF53850">
    <property type="entry name" value="Periplasmic binding protein-like II"/>
    <property type="match status" value="1"/>
</dbReference>
<dbReference type="Gene3D" id="3.40.190.10">
    <property type="entry name" value="Periplasmic binding protein-like II"/>
    <property type="match status" value="2"/>
</dbReference>
<dbReference type="SMART" id="SM00388">
    <property type="entry name" value="HisKA"/>
    <property type="match status" value="1"/>
</dbReference>
<reference evidence="14 15" key="1">
    <citation type="submission" date="2015-09" db="EMBL/GenBank/DDBJ databases">
        <authorList>
            <person name="Jackson K.R."/>
            <person name="Lunt B.L."/>
            <person name="Fisher J.N.B."/>
            <person name="Gardner A.V."/>
            <person name="Bailey M.E."/>
            <person name="Deus L.M."/>
            <person name="Earl A.S."/>
            <person name="Gibby P.D."/>
            <person name="Hartmann K.A."/>
            <person name="Liu J.E."/>
            <person name="Manci A.M."/>
            <person name="Nielsen D.A."/>
            <person name="Solomon M.B."/>
            <person name="Breakwell D.P."/>
            <person name="Burnett S.H."/>
            <person name="Grose J.H."/>
        </authorList>
    </citation>
    <scope>NUCLEOTIDE SEQUENCE [LARGE SCALE GENOMIC DNA]</scope>
    <source>
        <strain evidence="14 15">2789STDY5608636</strain>
    </source>
</reference>
<dbReference type="GO" id="GO:0005886">
    <property type="term" value="C:plasma membrane"/>
    <property type="evidence" value="ECO:0007669"/>
    <property type="project" value="TreeGrafter"/>
</dbReference>
<accession>A0A0M7FGQ6</accession>
<evidence type="ECO:0000256" key="5">
    <source>
        <dbReference type="ARBA" id="ARBA00022679"/>
    </source>
</evidence>
<keyword evidence="9" id="KW-0902">Two-component regulatory system</keyword>
<feature type="domain" description="HAMP" evidence="12">
    <location>
        <begin position="186"/>
        <end position="237"/>
    </location>
</feature>
<evidence type="ECO:0000313" key="15">
    <source>
        <dbReference type="Proteomes" id="UP000053096"/>
    </source>
</evidence>
<dbReference type="Proteomes" id="UP000092950">
    <property type="component" value="Chromosome"/>
</dbReference>
<dbReference type="PROSITE" id="PS50109">
    <property type="entry name" value="HIS_KIN"/>
    <property type="match status" value="1"/>
</dbReference>
<dbReference type="InterPro" id="IPR050428">
    <property type="entry name" value="TCS_sensor_his_kinase"/>
</dbReference>
<keyword evidence="5 14" id="KW-0808">Transferase</keyword>
<dbReference type="InterPro" id="IPR003660">
    <property type="entry name" value="HAMP_dom"/>
</dbReference>
<dbReference type="InterPro" id="IPR004358">
    <property type="entry name" value="Sig_transdc_His_kin-like_C"/>
</dbReference>
<protein>
    <recommendedName>
        <fullName evidence="3">histidine kinase</fullName>
        <ecNumber evidence="3">2.7.13.3</ecNumber>
    </recommendedName>
</protein>
<dbReference type="PANTHER" id="PTHR45436:SF1">
    <property type="entry name" value="SENSOR PROTEIN QSEC"/>
    <property type="match status" value="1"/>
</dbReference>
<dbReference type="EMBL" id="CYTV01000005">
    <property type="protein sequence ID" value="CUI80652.1"/>
    <property type="molecule type" value="Genomic_DNA"/>
</dbReference>
<organism evidence="14 15">
    <name type="scientific">Bordetella pseudohinzii</name>
    <dbReference type="NCBI Taxonomy" id="1331258"/>
    <lineage>
        <taxon>Bacteria</taxon>
        <taxon>Pseudomonadati</taxon>
        <taxon>Pseudomonadota</taxon>
        <taxon>Betaproteobacteria</taxon>
        <taxon>Burkholderiales</taxon>
        <taxon>Alcaligenaceae</taxon>
        <taxon>Bordetella</taxon>
    </lineage>
</organism>
<keyword evidence="4" id="KW-0597">Phosphoprotein</keyword>
<evidence type="ECO:0000256" key="4">
    <source>
        <dbReference type="ARBA" id="ARBA00022553"/>
    </source>
</evidence>
<dbReference type="Pfam" id="PF00512">
    <property type="entry name" value="HisKA"/>
    <property type="match status" value="1"/>
</dbReference>
<dbReference type="InterPro" id="IPR003661">
    <property type="entry name" value="HisK_dim/P_dom"/>
</dbReference>
<keyword evidence="8" id="KW-1133">Transmembrane helix</keyword>
<dbReference type="EMBL" id="CP016440">
    <property type="protein sequence ID" value="ANY17989.1"/>
    <property type="molecule type" value="Genomic_DNA"/>
</dbReference>
<evidence type="ECO:0000259" key="11">
    <source>
        <dbReference type="PROSITE" id="PS50109"/>
    </source>
</evidence>
<keyword evidence="6" id="KW-0812">Transmembrane</keyword>